<proteinExistence type="predicted"/>
<name>A0ABP7C9W1_9PSEU</name>
<gene>
    <name evidence="2" type="ORF">GCM10022267_78860</name>
</gene>
<dbReference type="EMBL" id="BAABBE010000036">
    <property type="protein sequence ID" value="GAA3680347.1"/>
    <property type="molecule type" value="Genomic_DNA"/>
</dbReference>
<keyword evidence="1" id="KW-0472">Membrane</keyword>
<evidence type="ECO:0000313" key="2">
    <source>
        <dbReference type="EMBL" id="GAA3680347.1"/>
    </source>
</evidence>
<keyword evidence="3" id="KW-1185">Reference proteome</keyword>
<keyword evidence="1" id="KW-1133">Transmembrane helix</keyword>
<reference evidence="3" key="1">
    <citation type="journal article" date="2019" name="Int. J. Syst. Evol. Microbiol.">
        <title>The Global Catalogue of Microorganisms (GCM) 10K type strain sequencing project: providing services to taxonomists for standard genome sequencing and annotation.</title>
        <authorList>
            <consortium name="The Broad Institute Genomics Platform"/>
            <consortium name="The Broad Institute Genome Sequencing Center for Infectious Disease"/>
            <person name="Wu L."/>
            <person name="Ma J."/>
        </authorList>
    </citation>
    <scope>NUCLEOTIDE SEQUENCE [LARGE SCALE GENOMIC DNA]</scope>
    <source>
        <strain evidence="3">JCM 17494</strain>
    </source>
</reference>
<keyword evidence="1" id="KW-0812">Transmembrane</keyword>
<evidence type="ECO:0000256" key="1">
    <source>
        <dbReference type="SAM" id="Phobius"/>
    </source>
</evidence>
<accession>A0ABP7C9W1</accession>
<sequence>MEILASLLQPHVMVVIAISVVMAALLPHRRARARSEALASRSPAMAELAKTLDGSLSGQGQAGAWSPRLQRSKPEAELSLDFRRGPWHVRVTEACNPKPRFTEALLEYEHWIEIATMPVPTRKMRLEFFPLSFEDGFVHTVCQGQVRPDELVFLVDTILETLDLMPGVEPRDPTAVV</sequence>
<protein>
    <submittedName>
        <fullName evidence="2">Uncharacterized protein</fullName>
    </submittedName>
</protein>
<feature type="transmembrane region" description="Helical" evidence="1">
    <location>
        <begin position="6"/>
        <end position="26"/>
    </location>
</feature>
<evidence type="ECO:0000313" key="3">
    <source>
        <dbReference type="Proteomes" id="UP001500711"/>
    </source>
</evidence>
<dbReference type="Proteomes" id="UP001500711">
    <property type="component" value="Unassembled WGS sequence"/>
</dbReference>
<dbReference type="RefSeq" id="WP_346135905.1">
    <property type="nucleotide sequence ID" value="NZ_BAABBE010000036.1"/>
</dbReference>
<organism evidence="2 3">
    <name type="scientific">Lentzea roselyniae</name>
    <dbReference type="NCBI Taxonomy" id="531940"/>
    <lineage>
        <taxon>Bacteria</taxon>
        <taxon>Bacillati</taxon>
        <taxon>Actinomycetota</taxon>
        <taxon>Actinomycetes</taxon>
        <taxon>Pseudonocardiales</taxon>
        <taxon>Pseudonocardiaceae</taxon>
        <taxon>Lentzea</taxon>
    </lineage>
</organism>
<comment type="caution">
    <text evidence="2">The sequence shown here is derived from an EMBL/GenBank/DDBJ whole genome shotgun (WGS) entry which is preliminary data.</text>
</comment>